<dbReference type="EMBL" id="CDMY01000655">
    <property type="protein sequence ID" value="CEM28411.1"/>
    <property type="molecule type" value="Genomic_DNA"/>
</dbReference>
<gene>
    <name evidence="2" type="ORF">Vbra_6253</name>
</gene>
<name>A0A0G4GFX3_VITBC</name>
<dbReference type="InParanoid" id="A0A0G4GFX3"/>
<keyword evidence="3" id="KW-1185">Reference proteome</keyword>
<accession>A0A0G4GFX3</accession>
<feature type="region of interest" description="Disordered" evidence="1">
    <location>
        <begin position="1"/>
        <end position="20"/>
    </location>
</feature>
<dbReference type="VEuPathDB" id="CryptoDB:Vbra_6253"/>
<sequence length="73" mass="8622">MTTEMFSRDRTCSAPSRTPVQPTYSVRFAADGDGAEPSKHRSWPLEHKRGLRVCRFSRWGCSDESLWRRRFRM</sequence>
<proteinExistence type="predicted"/>
<evidence type="ECO:0000313" key="3">
    <source>
        <dbReference type="Proteomes" id="UP000041254"/>
    </source>
</evidence>
<reference evidence="2 3" key="1">
    <citation type="submission" date="2014-11" db="EMBL/GenBank/DDBJ databases">
        <authorList>
            <person name="Zhu J."/>
            <person name="Qi W."/>
            <person name="Song R."/>
        </authorList>
    </citation>
    <scope>NUCLEOTIDE SEQUENCE [LARGE SCALE GENOMIC DNA]</scope>
</reference>
<feature type="compositionally biased region" description="Basic and acidic residues" evidence="1">
    <location>
        <begin position="1"/>
        <end position="11"/>
    </location>
</feature>
<evidence type="ECO:0000256" key="1">
    <source>
        <dbReference type="SAM" id="MobiDB-lite"/>
    </source>
</evidence>
<evidence type="ECO:0000313" key="2">
    <source>
        <dbReference type="EMBL" id="CEM28411.1"/>
    </source>
</evidence>
<dbReference type="Proteomes" id="UP000041254">
    <property type="component" value="Unassembled WGS sequence"/>
</dbReference>
<protein>
    <submittedName>
        <fullName evidence="2">Uncharacterized protein</fullName>
    </submittedName>
</protein>
<organism evidence="2 3">
    <name type="scientific">Vitrella brassicaformis (strain CCMP3155)</name>
    <dbReference type="NCBI Taxonomy" id="1169540"/>
    <lineage>
        <taxon>Eukaryota</taxon>
        <taxon>Sar</taxon>
        <taxon>Alveolata</taxon>
        <taxon>Colpodellida</taxon>
        <taxon>Vitrellaceae</taxon>
        <taxon>Vitrella</taxon>
    </lineage>
</organism>
<dbReference type="AlphaFoldDB" id="A0A0G4GFX3"/>